<keyword evidence="1" id="KW-0472">Membrane</keyword>
<evidence type="ECO:0008006" key="4">
    <source>
        <dbReference type="Google" id="ProtNLM"/>
    </source>
</evidence>
<dbReference type="PROSITE" id="PS00141">
    <property type="entry name" value="ASP_PROTEASE"/>
    <property type="match status" value="1"/>
</dbReference>
<dbReference type="Gene3D" id="2.40.70.10">
    <property type="entry name" value="Acid Proteases"/>
    <property type="match status" value="1"/>
</dbReference>
<dbReference type="EMBL" id="MSCH01000003">
    <property type="protein sequence ID" value="PQJ53501.1"/>
    <property type="molecule type" value="Genomic_DNA"/>
</dbReference>
<keyword evidence="3" id="KW-1185">Reference proteome</keyword>
<proteinExistence type="predicted"/>
<evidence type="ECO:0000313" key="2">
    <source>
        <dbReference type="EMBL" id="PQJ53501.1"/>
    </source>
</evidence>
<reference evidence="2 3" key="1">
    <citation type="submission" date="2016-12" db="EMBL/GenBank/DDBJ databases">
        <title>Diversity of luminous bacteria.</title>
        <authorList>
            <person name="Yoshizawa S."/>
            <person name="Kogure K."/>
        </authorList>
    </citation>
    <scope>NUCLEOTIDE SEQUENCE [LARGE SCALE GENOMIC DNA]</scope>
    <source>
        <strain evidence="2 3">SA4-48</strain>
    </source>
</reference>
<dbReference type="OrthoDB" id="5697241at2"/>
<dbReference type="CDD" id="cd05483">
    <property type="entry name" value="retropepsin_like_bacteria"/>
    <property type="match status" value="1"/>
</dbReference>
<accession>A0A2S7UW52</accession>
<dbReference type="Proteomes" id="UP000239007">
    <property type="component" value="Unassembled WGS sequence"/>
</dbReference>
<dbReference type="Pfam" id="PF14559">
    <property type="entry name" value="TPR_19"/>
    <property type="match status" value="1"/>
</dbReference>
<comment type="caution">
    <text evidence="2">The sequence shown here is derived from an EMBL/GenBank/DDBJ whole genome shotgun (WGS) entry which is preliminary data.</text>
</comment>
<dbReference type="RefSeq" id="WP_105051987.1">
    <property type="nucleotide sequence ID" value="NZ_BMYG01000002.1"/>
</dbReference>
<organism evidence="2 3">
    <name type="scientific">Psychrosphaera saromensis</name>
    <dbReference type="NCBI Taxonomy" id="716813"/>
    <lineage>
        <taxon>Bacteria</taxon>
        <taxon>Pseudomonadati</taxon>
        <taxon>Pseudomonadota</taxon>
        <taxon>Gammaproteobacteria</taxon>
        <taxon>Alteromonadales</taxon>
        <taxon>Pseudoalteromonadaceae</taxon>
        <taxon>Psychrosphaera</taxon>
    </lineage>
</organism>
<keyword evidence="1" id="KW-0812">Transmembrane</keyword>
<dbReference type="Pfam" id="PF13650">
    <property type="entry name" value="Asp_protease_2"/>
    <property type="match status" value="1"/>
</dbReference>
<dbReference type="InterPro" id="IPR001969">
    <property type="entry name" value="Aspartic_peptidase_AS"/>
</dbReference>
<dbReference type="AlphaFoldDB" id="A0A2S7UW52"/>
<dbReference type="Gene3D" id="1.25.40.10">
    <property type="entry name" value="Tetratricopeptide repeat domain"/>
    <property type="match status" value="1"/>
</dbReference>
<evidence type="ECO:0000256" key="1">
    <source>
        <dbReference type="SAM" id="Phobius"/>
    </source>
</evidence>
<protein>
    <recommendedName>
        <fullName evidence="4">Peptidase A2 domain-containing protein</fullName>
    </recommendedName>
</protein>
<sequence length="392" mass="44832">MQIKIKLLILILFLSLSLNLYFYLNVNDHTDSSNQIAPPITPPLAKESSVEHNPFSVSNEQSMSNDELFQQANQYFNKQEFDLAIEIYSDILVQDDVLADKLLSSWLHSLFRDLKNDEHKVVAEFTRYFFNDNAYHIGVLQLEAQRFSHLQQYQAAIKLYKEIIDNSFNIEIEQSSENQIHLLAQKQYAILSQQSLWNDVVELIEPLLFDEPNYPPYLLMLSKAKIELNQLTSAQEILQQLNEFDQSSAQVEALLQKVEDMMLGESAVPLLKRGAHYIVKGQFDAQSPVNLMIDTGASLSVLSQAAFDNLPSWLNPTFNRKVEMNTAGGVVTTSVYRFEQFQISGYRVKSIEFAVMDLESMDKADGLLGMNFLKHFAFKIDQQNNLLILAVN</sequence>
<dbReference type="SUPFAM" id="SSF50630">
    <property type="entry name" value="Acid proteases"/>
    <property type="match status" value="1"/>
</dbReference>
<dbReference type="InterPro" id="IPR011990">
    <property type="entry name" value="TPR-like_helical_dom_sf"/>
</dbReference>
<dbReference type="InterPro" id="IPR034122">
    <property type="entry name" value="Retropepsin-like_bacterial"/>
</dbReference>
<dbReference type="InterPro" id="IPR021109">
    <property type="entry name" value="Peptidase_aspartic_dom_sf"/>
</dbReference>
<evidence type="ECO:0000313" key="3">
    <source>
        <dbReference type="Proteomes" id="UP000239007"/>
    </source>
</evidence>
<dbReference type="GO" id="GO:0006508">
    <property type="term" value="P:proteolysis"/>
    <property type="evidence" value="ECO:0007669"/>
    <property type="project" value="InterPro"/>
</dbReference>
<keyword evidence="1" id="KW-1133">Transmembrane helix</keyword>
<gene>
    <name evidence="2" type="ORF">BTO11_07355</name>
</gene>
<dbReference type="GO" id="GO:0004190">
    <property type="term" value="F:aspartic-type endopeptidase activity"/>
    <property type="evidence" value="ECO:0007669"/>
    <property type="project" value="InterPro"/>
</dbReference>
<dbReference type="SUPFAM" id="SSF48452">
    <property type="entry name" value="TPR-like"/>
    <property type="match status" value="1"/>
</dbReference>
<name>A0A2S7UW52_9GAMM</name>
<feature type="transmembrane region" description="Helical" evidence="1">
    <location>
        <begin position="7"/>
        <end position="24"/>
    </location>
</feature>